<organism evidence="3">
    <name type="scientific">marine sediment metagenome</name>
    <dbReference type="NCBI Taxonomy" id="412755"/>
    <lineage>
        <taxon>unclassified sequences</taxon>
        <taxon>metagenomes</taxon>
        <taxon>ecological metagenomes</taxon>
    </lineage>
</organism>
<keyword evidence="2" id="KW-0472">Membrane</keyword>
<accession>X0ZXS4</accession>
<reference evidence="3" key="1">
    <citation type="journal article" date="2014" name="Front. Microbiol.">
        <title>High frequency of phylogenetically diverse reductive dehalogenase-homologous genes in deep subseafloor sedimentary metagenomes.</title>
        <authorList>
            <person name="Kawai M."/>
            <person name="Futagami T."/>
            <person name="Toyoda A."/>
            <person name="Takaki Y."/>
            <person name="Nishi S."/>
            <person name="Hori S."/>
            <person name="Arai W."/>
            <person name="Tsubouchi T."/>
            <person name="Morono Y."/>
            <person name="Uchiyama I."/>
            <person name="Ito T."/>
            <person name="Fujiyama A."/>
            <person name="Inagaki F."/>
            <person name="Takami H."/>
        </authorList>
    </citation>
    <scope>NUCLEOTIDE SEQUENCE</scope>
    <source>
        <strain evidence="3">Expedition CK06-06</strain>
    </source>
</reference>
<sequence length="205" mass="24308">MTKKNREIILSSILVIIIIALVGFNIFLVEKTKVEVKRIMEELAKIEYLKTEFKKAEIELLKQKVEKTSIEIIEFDEKYGVAKNEYIKKVNELSKKINSEILNIDELKELTTQRINVSKKFKNKLSQMNISGPLEDFYEFEMEFLNNDIETMALILAYYNSDSYSTYNDDKLKEAYEKSNLWFLKAEEEMSRVCREYNLEYLLES</sequence>
<evidence type="ECO:0000313" key="3">
    <source>
        <dbReference type="EMBL" id="GAG62687.1"/>
    </source>
</evidence>
<evidence type="ECO:0000256" key="1">
    <source>
        <dbReference type="SAM" id="Coils"/>
    </source>
</evidence>
<evidence type="ECO:0000256" key="2">
    <source>
        <dbReference type="SAM" id="Phobius"/>
    </source>
</evidence>
<keyword evidence="2" id="KW-0812">Transmembrane</keyword>
<name>X0ZXS4_9ZZZZ</name>
<feature type="coiled-coil region" evidence="1">
    <location>
        <begin position="58"/>
        <end position="110"/>
    </location>
</feature>
<protein>
    <submittedName>
        <fullName evidence="3">Uncharacterized protein</fullName>
    </submittedName>
</protein>
<dbReference type="AlphaFoldDB" id="X0ZXS4"/>
<keyword evidence="2" id="KW-1133">Transmembrane helix</keyword>
<dbReference type="EMBL" id="BART01001121">
    <property type="protein sequence ID" value="GAG62687.1"/>
    <property type="molecule type" value="Genomic_DNA"/>
</dbReference>
<keyword evidence="1" id="KW-0175">Coiled coil</keyword>
<proteinExistence type="predicted"/>
<comment type="caution">
    <text evidence="3">The sequence shown here is derived from an EMBL/GenBank/DDBJ whole genome shotgun (WGS) entry which is preliminary data.</text>
</comment>
<feature type="transmembrane region" description="Helical" evidence="2">
    <location>
        <begin position="7"/>
        <end position="28"/>
    </location>
</feature>
<gene>
    <name evidence="3" type="ORF">S01H4_04245</name>
</gene>